<dbReference type="Proteomes" id="UP000054314">
    <property type="component" value="Unassembled WGS sequence"/>
</dbReference>
<dbReference type="EMBL" id="AXCZ01000023">
    <property type="protein sequence ID" value="KGM13829.1"/>
    <property type="molecule type" value="Genomic_DNA"/>
</dbReference>
<reference evidence="1 2" key="1">
    <citation type="submission" date="2013-08" db="EMBL/GenBank/DDBJ databases">
        <title>Genome sequencing of Cellulomonas bogoriensis 69B4.</title>
        <authorList>
            <person name="Chen F."/>
            <person name="Li Y."/>
            <person name="Wang G."/>
        </authorList>
    </citation>
    <scope>NUCLEOTIDE SEQUENCE [LARGE SCALE GENOMIC DNA]</scope>
    <source>
        <strain evidence="1 2">69B4</strain>
    </source>
</reference>
<accession>A0A0A0C3A3</accession>
<comment type="caution">
    <text evidence="1">The sequence shown here is derived from an EMBL/GenBank/DDBJ whole genome shotgun (WGS) entry which is preliminary data.</text>
</comment>
<evidence type="ECO:0000313" key="2">
    <source>
        <dbReference type="Proteomes" id="UP000054314"/>
    </source>
</evidence>
<dbReference type="AlphaFoldDB" id="A0A0A0C3A3"/>
<dbReference type="RefSeq" id="WP_035058223.1">
    <property type="nucleotide sequence ID" value="NZ_AXCZ01000023.1"/>
</dbReference>
<sequence>MTTMTVDTRTFRFRLPVLLLGRLRGTLVVELTEKSVLRIERREARARPGRLAHQQAVDAVEGHRTAAVAQRMGAGF</sequence>
<name>A0A0A0C3A3_9CELL</name>
<evidence type="ECO:0000313" key="1">
    <source>
        <dbReference type="EMBL" id="KGM13829.1"/>
    </source>
</evidence>
<protein>
    <submittedName>
        <fullName evidence="1">Uncharacterized protein</fullName>
    </submittedName>
</protein>
<gene>
    <name evidence="1" type="ORF">N869_09330</name>
</gene>
<organism evidence="1 2">
    <name type="scientific">Cellulomonas bogoriensis 69B4 = DSM 16987</name>
    <dbReference type="NCBI Taxonomy" id="1386082"/>
    <lineage>
        <taxon>Bacteria</taxon>
        <taxon>Bacillati</taxon>
        <taxon>Actinomycetota</taxon>
        <taxon>Actinomycetes</taxon>
        <taxon>Micrococcales</taxon>
        <taxon>Cellulomonadaceae</taxon>
        <taxon>Cellulomonas</taxon>
    </lineage>
</organism>
<proteinExistence type="predicted"/>
<keyword evidence="2" id="KW-1185">Reference proteome</keyword>